<evidence type="ECO:0000256" key="3">
    <source>
        <dbReference type="ARBA" id="ARBA00022737"/>
    </source>
</evidence>
<evidence type="ECO:0000256" key="1">
    <source>
        <dbReference type="ARBA" id="ARBA00004123"/>
    </source>
</evidence>
<dbReference type="OrthoDB" id="427795at2759"/>
<dbReference type="InterPro" id="IPR015943">
    <property type="entry name" value="WD40/YVTN_repeat-like_dom_sf"/>
</dbReference>
<evidence type="ECO:0000256" key="2">
    <source>
        <dbReference type="ARBA" id="ARBA00022574"/>
    </source>
</evidence>
<dbReference type="SMART" id="SM00320">
    <property type="entry name" value="WD40"/>
    <property type="match status" value="5"/>
</dbReference>
<dbReference type="Gene3D" id="2.130.10.10">
    <property type="entry name" value="YVTN repeat-like/Quinoprotein amine dehydrogenase"/>
    <property type="match status" value="1"/>
</dbReference>
<reference evidence="5" key="1">
    <citation type="submission" date="2022-07" db="EMBL/GenBank/DDBJ databases">
        <title>Phylogenomic reconstructions and comparative analyses of Kickxellomycotina fungi.</title>
        <authorList>
            <person name="Reynolds N.K."/>
            <person name="Stajich J.E."/>
            <person name="Barry K."/>
            <person name="Grigoriev I.V."/>
            <person name="Crous P."/>
            <person name="Smith M.E."/>
        </authorList>
    </citation>
    <scope>NUCLEOTIDE SEQUENCE</scope>
    <source>
        <strain evidence="5">NBRC 100468</strain>
    </source>
</reference>
<sequence length="390" mass="42733">MGDFFVQPVSRKLTALKWLSAEAGQAYTDTNAYFITGSSEDKQELTLWKAEGQDIVEDLKIGGFQAESTYTTSHNGDVNCIDTAGPDKIVTASGFGSVSVYHVERQDISYDDDMDGTKQSKNLELVKSWKAHKYVDGSSAVCTAAKVRPTYGTDYEVVSCGEDGSIVFASLERAEAISSLQEIDSMTITDIAWVSPNQCITSMASGQVKLVDRRDPQLAKAVFIDDSNKDVSINCVAAHPSQSFRFATGNELGSALVWDIRNTKEPTTTSLKVHDQDIWQIMFHPGDTSKLITCSEDASIVVVDWDTSEAKKAQSNTSGGLYAKPFAISNQSQDKQDRVSTLRRMKNIFNTLSVNCFDYYKHGQAGILAAGTDSENILFEPLESATFSLF</sequence>
<keyword evidence="4" id="KW-0539">Nucleus</keyword>
<evidence type="ECO:0000313" key="6">
    <source>
        <dbReference type="Proteomes" id="UP001150538"/>
    </source>
</evidence>
<dbReference type="SUPFAM" id="SSF50978">
    <property type="entry name" value="WD40 repeat-like"/>
    <property type="match status" value="1"/>
</dbReference>
<dbReference type="EMBL" id="JANBPU010000004">
    <property type="protein sequence ID" value="KAJ1921537.1"/>
    <property type="molecule type" value="Genomic_DNA"/>
</dbReference>
<dbReference type="GO" id="GO:0031080">
    <property type="term" value="C:nuclear pore outer ring"/>
    <property type="evidence" value="ECO:0007669"/>
    <property type="project" value="TreeGrafter"/>
</dbReference>
<evidence type="ECO:0000256" key="4">
    <source>
        <dbReference type="ARBA" id="ARBA00023242"/>
    </source>
</evidence>
<evidence type="ECO:0000313" key="5">
    <source>
        <dbReference type="EMBL" id="KAJ1921537.1"/>
    </source>
</evidence>
<dbReference type="PANTHER" id="PTHR22652">
    <property type="entry name" value="NUCLEOPORIN NUP43"/>
    <property type="match status" value="1"/>
</dbReference>
<dbReference type="Proteomes" id="UP001150538">
    <property type="component" value="Unassembled WGS sequence"/>
</dbReference>
<keyword evidence="6" id="KW-1185">Reference proteome</keyword>
<comment type="subcellular location">
    <subcellularLocation>
        <location evidence="1">Nucleus</location>
    </subcellularLocation>
</comment>
<comment type="caution">
    <text evidence="5">The sequence shown here is derived from an EMBL/GenBank/DDBJ whole genome shotgun (WGS) entry which is preliminary data.</text>
</comment>
<dbReference type="AlphaFoldDB" id="A0A9W8A5J3"/>
<accession>A0A9W8A5J3</accession>
<dbReference type="InterPro" id="IPR001680">
    <property type="entry name" value="WD40_rpt"/>
</dbReference>
<organism evidence="5 6">
    <name type="scientific">Mycoemilia scoparia</name>
    <dbReference type="NCBI Taxonomy" id="417184"/>
    <lineage>
        <taxon>Eukaryota</taxon>
        <taxon>Fungi</taxon>
        <taxon>Fungi incertae sedis</taxon>
        <taxon>Zoopagomycota</taxon>
        <taxon>Kickxellomycotina</taxon>
        <taxon>Kickxellomycetes</taxon>
        <taxon>Kickxellales</taxon>
        <taxon>Kickxellaceae</taxon>
        <taxon>Mycoemilia</taxon>
    </lineage>
</organism>
<gene>
    <name evidence="5" type="ORF">H4219_000574</name>
</gene>
<dbReference type="PANTHER" id="PTHR22652:SF0">
    <property type="entry name" value="NUCLEOPORIN NUP43"/>
    <property type="match status" value="1"/>
</dbReference>
<dbReference type="Pfam" id="PF00400">
    <property type="entry name" value="WD40"/>
    <property type="match status" value="1"/>
</dbReference>
<protein>
    <submittedName>
        <fullName evidence="5">Uncharacterized protein</fullName>
    </submittedName>
</protein>
<keyword evidence="2" id="KW-0853">WD repeat</keyword>
<proteinExistence type="predicted"/>
<keyword evidence="3" id="KW-0677">Repeat</keyword>
<name>A0A9W8A5J3_9FUNG</name>
<dbReference type="InterPro" id="IPR036322">
    <property type="entry name" value="WD40_repeat_dom_sf"/>
</dbReference>